<protein>
    <recommendedName>
        <fullName evidence="4">EpsG family protein</fullName>
    </recommendedName>
</protein>
<evidence type="ECO:0000313" key="3">
    <source>
        <dbReference type="Proteomes" id="UP000003246"/>
    </source>
</evidence>
<feature type="transmembrane region" description="Helical" evidence="1">
    <location>
        <begin position="300"/>
        <end position="317"/>
    </location>
</feature>
<dbReference type="AlphaFoldDB" id="E5WYZ4"/>
<name>E5WYZ4_9BACE</name>
<keyword evidence="1" id="KW-1133">Transmembrane helix</keyword>
<sequence>MSAYLLLFSWLVFMSFSGLYNSGRKIRLLIYSLSVLVLILFAGLRGHNVGFDYESYENIFEDSDDILQVSLLEPAFKLWVWFWKPFASFQLFLLATAVLAVSLKVFFIAKYSFYPLVSLVVYFVTILLINDMGQIRYGLAMSLMLLFFHEIVRSHIKKAFFFFFLAVLFHYSALIALPALLLRRHVFTRKQVLFLFCVFFSFYIFSINDLLQWSMAYIPVPHIQSKIQFYTAYTDTYGKSLGLNISFLLRSIILFMLFGCKSNAKVDFYTWNFLFNMYFCGVLIYMMFNSNSEFATRGSGYFKILELVILPLFIYVSRGLRNKLLIWFFIMMYCLYSLSKILFDTEFGGPYLPYSNVLFD</sequence>
<dbReference type="EMBL" id="ACWG01000021">
    <property type="protein sequence ID" value="EFV29919.1"/>
    <property type="molecule type" value="Genomic_DNA"/>
</dbReference>
<evidence type="ECO:0008006" key="4">
    <source>
        <dbReference type="Google" id="ProtNLM"/>
    </source>
</evidence>
<accession>E5WYZ4</accession>
<dbReference type="Proteomes" id="UP000003246">
    <property type="component" value="Unassembled WGS sequence"/>
</dbReference>
<gene>
    <name evidence="2" type="ORF">HMPREF1016_01899</name>
</gene>
<feature type="transmembrane region" description="Helical" evidence="1">
    <location>
        <begin position="159"/>
        <end position="180"/>
    </location>
</feature>
<feature type="transmembrane region" description="Helical" evidence="1">
    <location>
        <begin position="86"/>
        <end position="107"/>
    </location>
</feature>
<evidence type="ECO:0000313" key="2">
    <source>
        <dbReference type="EMBL" id="EFV29919.1"/>
    </source>
</evidence>
<dbReference type="HOGENOM" id="CLU_059692_1_0_10"/>
<feature type="transmembrane region" description="Helical" evidence="1">
    <location>
        <begin position="241"/>
        <end position="259"/>
    </location>
</feature>
<proteinExistence type="predicted"/>
<keyword evidence="1" id="KW-0472">Membrane</keyword>
<reference evidence="2 3" key="1">
    <citation type="submission" date="2010-10" db="EMBL/GenBank/DDBJ databases">
        <title>The Genome Sequence of Bacteroides eggerthii strain 1_2_48FAA.</title>
        <authorList>
            <consortium name="The Broad Institute Genome Sequencing Platform"/>
            <person name="Ward D."/>
            <person name="Earl A."/>
            <person name="Feldgarden M."/>
            <person name="Young S.K."/>
            <person name="Gargeya S."/>
            <person name="Zeng Q."/>
            <person name="Alvarado L."/>
            <person name="Berlin A."/>
            <person name="Bochicchio J."/>
            <person name="Chapman S.B."/>
            <person name="Chen Z."/>
            <person name="Freedman E."/>
            <person name="Gellesch M."/>
            <person name="Goldberg J."/>
            <person name="Griggs A."/>
            <person name="Gujja S."/>
            <person name="Heilman E."/>
            <person name="Heiman D."/>
            <person name="Howarth C."/>
            <person name="Mehta T."/>
            <person name="Neiman D."/>
            <person name="Pearson M."/>
            <person name="Roberts A."/>
            <person name="Saif S."/>
            <person name="Shea T."/>
            <person name="Shenoy N."/>
            <person name="Sisk P."/>
            <person name="Stolte C."/>
            <person name="Sykes S."/>
            <person name="White J."/>
            <person name="Yandava C."/>
            <person name="Allen-Vercoe E."/>
            <person name="Ambrose C."/>
            <person name="Strauss J."/>
            <person name="Daigneault M."/>
            <person name="Haas B."/>
            <person name="Nusbaum C."/>
            <person name="Birren B."/>
        </authorList>
    </citation>
    <scope>NUCLEOTIDE SEQUENCE [LARGE SCALE GENOMIC DNA]</scope>
    <source>
        <strain evidence="2 3">1_2_48FAA</strain>
    </source>
</reference>
<keyword evidence="1" id="KW-0812">Transmembrane</keyword>
<evidence type="ECO:0000256" key="1">
    <source>
        <dbReference type="SAM" id="Phobius"/>
    </source>
</evidence>
<feature type="transmembrane region" description="Helical" evidence="1">
    <location>
        <begin position="28"/>
        <end position="44"/>
    </location>
</feature>
<feature type="transmembrane region" description="Helical" evidence="1">
    <location>
        <begin position="113"/>
        <end position="130"/>
    </location>
</feature>
<dbReference type="RefSeq" id="WP_004294061.1">
    <property type="nucleotide sequence ID" value="NZ_AKBX01000005.1"/>
</dbReference>
<dbReference type="Pfam" id="PF14897">
    <property type="entry name" value="EpsG"/>
    <property type="match status" value="1"/>
</dbReference>
<dbReference type="InterPro" id="IPR049458">
    <property type="entry name" value="EpsG-like"/>
</dbReference>
<feature type="transmembrane region" description="Helical" evidence="1">
    <location>
        <begin position="271"/>
        <end position="288"/>
    </location>
</feature>
<comment type="caution">
    <text evidence="2">The sequence shown here is derived from an EMBL/GenBank/DDBJ whole genome shotgun (WGS) entry which is preliminary data.</text>
</comment>
<feature type="transmembrane region" description="Helical" evidence="1">
    <location>
        <begin position="324"/>
        <end position="343"/>
    </location>
</feature>
<feature type="transmembrane region" description="Helical" evidence="1">
    <location>
        <begin position="192"/>
        <end position="211"/>
    </location>
</feature>
<organism evidence="2 3">
    <name type="scientific">Bacteroides eggerthii 1_2_48FAA</name>
    <dbReference type="NCBI Taxonomy" id="665953"/>
    <lineage>
        <taxon>Bacteria</taxon>
        <taxon>Pseudomonadati</taxon>
        <taxon>Bacteroidota</taxon>
        <taxon>Bacteroidia</taxon>
        <taxon>Bacteroidales</taxon>
        <taxon>Bacteroidaceae</taxon>
        <taxon>Bacteroides</taxon>
    </lineage>
</organism>